<keyword evidence="2" id="KW-0812">Transmembrane</keyword>
<keyword evidence="2" id="KW-1133">Transmembrane helix</keyword>
<organism evidence="3 4">
    <name type="scientific">Agromyces ramosus</name>
    <dbReference type="NCBI Taxonomy" id="33879"/>
    <lineage>
        <taxon>Bacteria</taxon>
        <taxon>Bacillati</taxon>
        <taxon>Actinomycetota</taxon>
        <taxon>Actinomycetes</taxon>
        <taxon>Micrococcales</taxon>
        <taxon>Microbacteriaceae</taxon>
        <taxon>Agromyces</taxon>
    </lineage>
</organism>
<feature type="compositionally biased region" description="Basic and acidic residues" evidence="1">
    <location>
        <begin position="42"/>
        <end position="77"/>
    </location>
</feature>
<sequence length="274" mass="29571">MDTDNDDPLEHRRDELRRIVYGIPGEPAPEVAAELAAVEAELVSRDRGDESDASAPRDHADPDRRAPTERAGDRAETVEPLQPAVPAAAVAESEPPEPPWPNGPDGPGGPDSGGRRRPTRTRLLAAAVAVVVLVGGGIALLGPVRDALSPPHGLGVFEREQTPEELDRSDEVATGAGLQTSAIASLRSLGRAFGHDFWVFRDDRRVCLLSRREFFFGWVETCASIEVFAAHGLTRRIPADDIRDGARPRRIGPGDVVVVTWGPESTEVEWTVEP</sequence>
<evidence type="ECO:0000256" key="1">
    <source>
        <dbReference type="SAM" id="MobiDB-lite"/>
    </source>
</evidence>
<protein>
    <submittedName>
        <fullName evidence="3">Uncharacterized protein</fullName>
    </submittedName>
</protein>
<dbReference type="AlphaFoldDB" id="A0A4Q7MJW0"/>
<accession>A0A4Q7MJW0</accession>
<feature type="compositionally biased region" description="Low complexity" evidence="1">
    <location>
        <begin position="78"/>
        <end position="93"/>
    </location>
</feature>
<dbReference type="Proteomes" id="UP000293289">
    <property type="component" value="Unassembled WGS sequence"/>
</dbReference>
<feature type="transmembrane region" description="Helical" evidence="2">
    <location>
        <begin position="123"/>
        <end position="142"/>
    </location>
</feature>
<evidence type="ECO:0000256" key="2">
    <source>
        <dbReference type="SAM" id="Phobius"/>
    </source>
</evidence>
<feature type="region of interest" description="Disordered" evidence="1">
    <location>
        <begin position="42"/>
        <end position="117"/>
    </location>
</feature>
<keyword evidence="4" id="KW-1185">Reference proteome</keyword>
<dbReference type="OrthoDB" id="5007941at2"/>
<reference evidence="3 4" key="1">
    <citation type="submission" date="2019-02" db="EMBL/GenBank/DDBJ databases">
        <title>Genomic Encyclopedia of Type Strains, Phase IV (KMG-IV): sequencing the most valuable type-strain genomes for metagenomic binning, comparative biology and taxonomic classification.</title>
        <authorList>
            <person name="Goeker M."/>
        </authorList>
    </citation>
    <scope>NUCLEOTIDE SEQUENCE [LARGE SCALE GENOMIC DNA]</scope>
    <source>
        <strain evidence="3 4">DSM 43045</strain>
    </source>
</reference>
<keyword evidence="2" id="KW-0472">Membrane</keyword>
<dbReference type="EMBL" id="SGWY01000001">
    <property type="protein sequence ID" value="RZS68585.1"/>
    <property type="molecule type" value="Genomic_DNA"/>
</dbReference>
<evidence type="ECO:0000313" key="3">
    <source>
        <dbReference type="EMBL" id="RZS68585.1"/>
    </source>
</evidence>
<comment type="caution">
    <text evidence="3">The sequence shown here is derived from an EMBL/GenBank/DDBJ whole genome shotgun (WGS) entry which is preliminary data.</text>
</comment>
<proteinExistence type="predicted"/>
<name>A0A4Q7MJW0_9MICO</name>
<gene>
    <name evidence="3" type="ORF">EV187_1016</name>
</gene>
<evidence type="ECO:0000313" key="4">
    <source>
        <dbReference type="Proteomes" id="UP000293289"/>
    </source>
</evidence>
<dbReference type="RefSeq" id="WP_130351879.1">
    <property type="nucleotide sequence ID" value="NZ_SGWY01000001.1"/>
</dbReference>